<reference evidence="2" key="1">
    <citation type="submission" date="2022-11" db="UniProtKB">
        <authorList>
            <consortium name="WormBaseParasite"/>
        </authorList>
    </citation>
    <scope>IDENTIFICATION</scope>
</reference>
<protein>
    <submittedName>
        <fullName evidence="2">Transposase</fullName>
    </submittedName>
</protein>
<proteinExistence type="predicted"/>
<sequence length="515" mass="58919">MRKFITSYNKGFHLPTSNHGMKNILLKRCKDVQELLKNEIKERKSQVALTTDAWGDSGVSSYLGVTAHYFDKNFVYRCRFLGLKKLPINHNGYVIYDLLQETIFDYGLEFSDISKIITDGASNMIKAFEDVTVGFGSKVTEGEGEEDYNDDQDSGSESDENNFDFNLIDSVEPDVELEYPYEEWCRRLSCVLHGIQRVLLLSVEKKCAQLWDIVKKARKIVKYIRKSTKAKERFYKLTNSTLLLPGDTRWNSHYFMINRFVKLVPEAEKVLKEFPRVKNPLQRITASELATLKEFGVILSTFQHAIMELQKKSITSSKTFGIIKGLMEDTSMRHVNPILDTLCTTMNSELEHRFGKFINLNHQNFDPHFVICAAFDPTEAICLNGISPERIRDLIAARLPAIPNIPNDPQIITGEAPLTYREKMLMSVQQETQSPRNKKLAELLIFISDMITGKYVDREAVMFWHDISPSLIYLQQMALSYLAIPSSSAPSEFVFSQSSAATKGLKNRTQHELLN</sequence>
<dbReference type="WBParaSite" id="PS1159_v2.g4993.t1">
    <property type="protein sequence ID" value="PS1159_v2.g4993.t1"/>
    <property type="gene ID" value="PS1159_v2.g4993"/>
</dbReference>
<dbReference type="Proteomes" id="UP000887580">
    <property type="component" value="Unplaced"/>
</dbReference>
<accession>A0AC35GG11</accession>
<evidence type="ECO:0000313" key="2">
    <source>
        <dbReference type="WBParaSite" id="PS1159_v2.g4993.t1"/>
    </source>
</evidence>
<name>A0AC35GG11_9BILA</name>
<organism evidence="1 2">
    <name type="scientific">Panagrolaimus sp. PS1159</name>
    <dbReference type="NCBI Taxonomy" id="55785"/>
    <lineage>
        <taxon>Eukaryota</taxon>
        <taxon>Metazoa</taxon>
        <taxon>Ecdysozoa</taxon>
        <taxon>Nematoda</taxon>
        <taxon>Chromadorea</taxon>
        <taxon>Rhabditida</taxon>
        <taxon>Tylenchina</taxon>
        <taxon>Panagrolaimomorpha</taxon>
        <taxon>Panagrolaimoidea</taxon>
        <taxon>Panagrolaimidae</taxon>
        <taxon>Panagrolaimus</taxon>
    </lineage>
</organism>
<evidence type="ECO:0000313" key="1">
    <source>
        <dbReference type="Proteomes" id="UP000887580"/>
    </source>
</evidence>